<dbReference type="PANTHER" id="PTHR30250:SF29">
    <property type="entry name" value="POLYSACCHARIDE BIOSYNTHESIS PROTEIN C-TERMINAL DOMAIN-CONTAINING PROTEIN"/>
    <property type="match status" value="1"/>
</dbReference>
<comment type="subcellular location">
    <subcellularLocation>
        <location evidence="1">Cell membrane</location>
        <topology evidence="1">Multi-pass membrane protein</topology>
    </subcellularLocation>
</comment>
<protein>
    <submittedName>
        <fullName evidence="7">Polysaccharide transporter, PST family</fullName>
    </submittedName>
</protein>
<keyword evidence="8" id="KW-1185">Reference proteome</keyword>
<evidence type="ECO:0000256" key="4">
    <source>
        <dbReference type="ARBA" id="ARBA00022989"/>
    </source>
</evidence>
<feature type="transmembrane region" description="Helical" evidence="6">
    <location>
        <begin position="320"/>
        <end position="338"/>
    </location>
</feature>
<dbReference type="EMBL" id="FOHE01000028">
    <property type="protein sequence ID" value="SET78744.1"/>
    <property type="molecule type" value="Genomic_DNA"/>
</dbReference>
<accession>A0A1I0H532</accession>
<evidence type="ECO:0000256" key="2">
    <source>
        <dbReference type="ARBA" id="ARBA00022475"/>
    </source>
</evidence>
<dbReference type="PANTHER" id="PTHR30250">
    <property type="entry name" value="PST FAMILY PREDICTED COLANIC ACID TRANSPORTER"/>
    <property type="match status" value="1"/>
</dbReference>
<dbReference type="AlphaFoldDB" id="A0A1I0H532"/>
<feature type="transmembrane region" description="Helical" evidence="6">
    <location>
        <begin position="385"/>
        <end position="402"/>
    </location>
</feature>
<dbReference type="InterPro" id="IPR002797">
    <property type="entry name" value="Polysacc_synth"/>
</dbReference>
<proteinExistence type="predicted"/>
<dbReference type="STRING" id="930131.SAMN05216389_12816"/>
<evidence type="ECO:0000256" key="1">
    <source>
        <dbReference type="ARBA" id="ARBA00004651"/>
    </source>
</evidence>
<keyword evidence="3 6" id="KW-0812">Transmembrane</keyword>
<feature type="transmembrane region" description="Helical" evidence="6">
    <location>
        <begin position="83"/>
        <end position="103"/>
    </location>
</feature>
<feature type="transmembrane region" description="Helical" evidence="6">
    <location>
        <begin position="408"/>
        <end position="428"/>
    </location>
</feature>
<organism evidence="7 8">
    <name type="scientific">Oceanobacillus limi</name>
    <dbReference type="NCBI Taxonomy" id="930131"/>
    <lineage>
        <taxon>Bacteria</taxon>
        <taxon>Bacillati</taxon>
        <taxon>Bacillota</taxon>
        <taxon>Bacilli</taxon>
        <taxon>Bacillales</taxon>
        <taxon>Bacillaceae</taxon>
        <taxon>Oceanobacillus</taxon>
    </lineage>
</organism>
<dbReference type="GO" id="GO:0005886">
    <property type="term" value="C:plasma membrane"/>
    <property type="evidence" value="ECO:0007669"/>
    <property type="project" value="UniProtKB-SubCell"/>
</dbReference>
<feature type="transmembrane region" description="Helical" evidence="6">
    <location>
        <begin position="40"/>
        <end position="62"/>
    </location>
</feature>
<feature type="transmembrane region" description="Helical" evidence="6">
    <location>
        <begin position="477"/>
        <end position="497"/>
    </location>
</feature>
<feature type="transmembrane region" description="Helical" evidence="6">
    <location>
        <begin position="281"/>
        <end position="300"/>
    </location>
</feature>
<feature type="transmembrane region" description="Helical" evidence="6">
    <location>
        <begin position="188"/>
        <end position="208"/>
    </location>
</feature>
<evidence type="ECO:0000313" key="8">
    <source>
        <dbReference type="Proteomes" id="UP000198618"/>
    </source>
</evidence>
<keyword evidence="2" id="KW-1003">Cell membrane</keyword>
<dbReference type="InterPro" id="IPR024923">
    <property type="entry name" value="PG_synth_SpoVB"/>
</dbReference>
<sequence length="523" mass="57155">MASDKMVKGALLLTLAGLISKVLSAGYRIPLQNLTGDVGFYVYQQVYPILGIALVLGLYGFPSAISKITVDLKGNGNNLSFRNFYLPVLLILIGINLALFLFLRLNADSIAVWVGDRHLTNTYKMAAFVFLLLPFSVLLRGVFQGEFFMVPTALSQIGEQLFRVGIIIGAAYLVATQGLNIYEIGKAGGVAGLIGVCGSIFILFLFFIKYKPVSNDNYPIPWNYYMRTILTFGVVASMNHMILLLLQFADSFTLIPSLVEYGLTSYQAMETKGVYDRGQPLIQLGTVLGSSFALALIPAITQRNLKADRDAFYKRVQSSVVFSFYIAAGATIGLIIIFPEANVLLFQNDEGTATLRVLVVAIVLSSISITALSILQGLGYIKRTAGFILGALFIKWIGNQLLVPTLGVTGAALATVFSLLALCTIALFELKRKHQGLTMFKKVQWKSFLIAASSMIGFLLLMELITGGRLSFSRVGLLVYIVSIVVIGGGIYISLLIRFGAFTEKELAMLPFASKLTRLQRRK</sequence>
<feature type="transmembrane region" description="Helical" evidence="6">
    <location>
        <begin position="123"/>
        <end position="143"/>
    </location>
</feature>
<evidence type="ECO:0000256" key="5">
    <source>
        <dbReference type="ARBA" id="ARBA00023136"/>
    </source>
</evidence>
<feature type="transmembrane region" description="Helical" evidence="6">
    <location>
        <begin position="448"/>
        <end position="465"/>
    </location>
</feature>
<dbReference type="Pfam" id="PF01943">
    <property type="entry name" value="Polysacc_synt"/>
    <property type="match status" value="1"/>
</dbReference>
<dbReference type="OrthoDB" id="9775950at2"/>
<feature type="transmembrane region" description="Helical" evidence="6">
    <location>
        <begin position="358"/>
        <end position="378"/>
    </location>
</feature>
<dbReference type="CDD" id="cd13124">
    <property type="entry name" value="MATE_SpoVB_like"/>
    <property type="match status" value="1"/>
</dbReference>
<evidence type="ECO:0000256" key="6">
    <source>
        <dbReference type="SAM" id="Phobius"/>
    </source>
</evidence>
<gene>
    <name evidence="7" type="ORF">SAMN05216389_12816</name>
</gene>
<feature type="transmembrane region" description="Helical" evidence="6">
    <location>
        <begin position="229"/>
        <end position="249"/>
    </location>
</feature>
<evidence type="ECO:0000313" key="7">
    <source>
        <dbReference type="EMBL" id="SET78744.1"/>
    </source>
</evidence>
<dbReference type="InterPro" id="IPR050833">
    <property type="entry name" value="Poly_Biosynth_Transport"/>
</dbReference>
<dbReference type="Proteomes" id="UP000198618">
    <property type="component" value="Unassembled WGS sequence"/>
</dbReference>
<evidence type="ECO:0000256" key="3">
    <source>
        <dbReference type="ARBA" id="ARBA00022692"/>
    </source>
</evidence>
<keyword evidence="5 6" id="KW-0472">Membrane</keyword>
<dbReference type="RefSeq" id="WP_090872756.1">
    <property type="nucleotide sequence ID" value="NZ_FOHE01000028.1"/>
</dbReference>
<feature type="transmembrane region" description="Helical" evidence="6">
    <location>
        <begin position="164"/>
        <end position="182"/>
    </location>
</feature>
<reference evidence="7 8" key="1">
    <citation type="submission" date="2016-10" db="EMBL/GenBank/DDBJ databases">
        <authorList>
            <person name="de Groot N.N."/>
        </authorList>
    </citation>
    <scope>NUCLEOTIDE SEQUENCE [LARGE SCALE GENOMIC DNA]</scope>
    <source>
        <strain evidence="7 8">IBRC-M 10780</strain>
    </source>
</reference>
<name>A0A1I0H532_9BACI</name>
<keyword evidence="4 6" id="KW-1133">Transmembrane helix</keyword>